<name>A8SI33_9FIRM</name>
<dbReference type="InterPro" id="IPR038666">
    <property type="entry name" value="SSP1_head-tail_sf"/>
</dbReference>
<reference evidence="1 2" key="2">
    <citation type="submission" date="2007-09" db="EMBL/GenBank/DDBJ databases">
        <authorList>
            <person name="Fulton L."/>
            <person name="Clifton S."/>
            <person name="Fulton B."/>
            <person name="Xu J."/>
            <person name="Minx P."/>
            <person name="Pepin K.H."/>
            <person name="Johnson M."/>
            <person name="Thiruvilangam P."/>
            <person name="Bhonagiri V."/>
            <person name="Nash W.E."/>
            <person name="Mardis E.R."/>
            <person name="Wilson R.K."/>
        </authorList>
    </citation>
    <scope>NUCLEOTIDE SEQUENCE [LARGE SCALE GENOMIC DNA]</scope>
    <source>
        <strain evidence="1 2">ATCC 33270</strain>
    </source>
</reference>
<dbReference type="NCBIfam" id="TIGR01563">
    <property type="entry name" value="gp16_SPP1"/>
    <property type="match status" value="1"/>
</dbReference>
<gene>
    <name evidence="1" type="ORF">PEPMIC_00007</name>
</gene>
<dbReference type="InterPro" id="IPR008767">
    <property type="entry name" value="Phage_SPP1_head-tail_adaptor"/>
</dbReference>
<dbReference type="EMBL" id="ABEE02000005">
    <property type="protein sequence ID" value="EDP24851.1"/>
    <property type="molecule type" value="Genomic_DNA"/>
</dbReference>
<dbReference type="HOGENOM" id="CLU_147810_4_1_9"/>
<organism evidence="1 2">
    <name type="scientific">Parvimonas micra ATCC 33270</name>
    <dbReference type="NCBI Taxonomy" id="411465"/>
    <lineage>
        <taxon>Bacteria</taxon>
        <taxon>Bacillati</taxon>
        <taxon>Bacillota</taxon>
        <taxon>Tissierellia</taxon>
        <taxon>Tissierellales</taxon>
        <taxon>Peptoniphilaceae</taxon>
        <taxon>Parvimonas</taxon>
    </lineage>
</organism>
<sequence length="95" mass="10648">MKKSSVPNANGIPSSKPVPVYSCWASLDTQNLKDMQSTVGTVLEDTVTFVIRYLQGYEITNKLQISYKNKLYNIINIVPGEYDKEFTNIIAKAVT</sequence>
<reference evidence="1 2" key="1">
    <citation type="submission" date="2007-09" db="EMBL/GenBank/DDBJ databases">
        <title>Draft genome sequence of Peptostreptococcus micros (ATCC 33270).</title>
        <authorList>
            <person name="Sudarsanam P."/>
            <person name="Ley R."/>
            <person name="Guruge J."/>
            <person name="Turnbaugh P.J."/>
            <person name="Mahowald M."/>
            <person name="Liep D."/>
            <person name="Gordon J."/>
        </authorList>
    </citation>
    <scope>NUCLEOTIDE SEQUENCE [LARGE SCALE GENOMIC DNA]</scope>
    <source>
        <strain evidence="1 2">ATCC 33270</strain>
    </source>
</reference>
<dbReference type="Gene3D" id="2.40.10.270">
    <property type="entry name" value="Bacteriophage SPP1 head-tail adaptor protein"/>
    <property type="match status" value="1"/>
</dbReference>
<evidence type="ECO:0000313" key="2">
    <source>
        <dbReference type="Proteomes" id="UP000003162"/>
    </source>
</evidence>
<dbReference type="AlphaFoldDB" id="A8SI33"/>
<accession>A8SI33</accession>
<evidence type="ECO:0000313" key="1">
    <source>
        <dbReference type="EMBL" id="EDP24851.1"/>
    </source>
</evidence>
<dbReference type="Pfam" id="PF05521">
    <property type="entry name" value="Phage_HCP"/>
    <property type="match status" value="1"/>
</dbReference>
<proteinExistence type="predicted"/>
<dbReference type="eggNOG" id="ENOG502ZGHD">
    <property type="taxonomic scope" value="Bacteria"/>
</dbReference>
<dbReference type="Proteomes" id="UP000003162">
    <property type="component" value="Unassembled WGS sequence"/>
</dbReference>
<comment type="caution">
    <text evidence="1">The sequence shown here is derived from an EMBL/GenBank/DDBJ whole genome shotgun (WGS) entry which is preliminary data.</text>
</comment>
<protein>
    <submittedName>
        <fullName evidence="1">Putative phage head-tail adaptor</fullName>
    </submittedName>
</protein>